<evidence type="ECO:0000256" key="1">
    <source>
        <dbReference type="SAM" id="SignalP"/>
    </source>
</evidence>
<feature type="signal peptide" evidence="1">
    <location>
        <begin position="1"/>
        <end position="35"/>
    </location>
</feature>
<proteinExistence type="predicted"/>
<sequence length="120" mass="13152">MGATVMMRDVPQKLALAMMMAFFLIDTSVFGSASGTNLWDSNATNNIIAYQDEELEFQMDSESNRRVLALNGPYKTGPTGKPDSAGCGRVIQGKRYTPCGGPDAASKNNYCKDRRNRDCK</sequence>
<organism evidence="2 3">
    <name type="scientific">Trema orientale</name>
    <name type="common">Charcoal tree</name>
    <name type="synonym">Celtis orientalis</name>
    <dbReference type="NCBI Taxonomy" id="63057"/>
    <lineage>
        <taxon>Eukaryota</taxon>
        <taxon>Viridiplantae</taxon>
        <taxon>Streptophyta</taxon>
        <taxon>Embryophyta</taxon>
        <taxon>Tracheophyta</taxon>
        <taxon>Spermatophyta</taxon>
        <taxon>Magnoliopsida</taxon>
        <taxon>eudicotyledons</taxon>
        <taxon>Gunneridae</taxon>
        <taxon>Pentapetalae</taxon>
        <taxon>rosids</taxon>
        <taxon>fabids</taxon>
        <taxon>Rosales</taxon>
        <taxon>Cannabaceae</taxon>
        <taxon>Trema</taxon>
    </lineage>
</organism>
<dbReference type="Proteomes" id="UP000237000">
    <property type="component" value="Unassembled WGS sequence"/>
</dbReference>
<evidence type="ECO:0008006" key="4">
    <source>
        <dbReference type="Google" id="ProtNLM"/>
    </source>
</evidence>
<protein>
    <recommendedName>
        <fullName evidence="4">Rapid ALkalinization Factor</fullName>
    </recommendedName>
</protein>
<keyword evidence="3" id="KW-1185">Reference proteome</keyword>
<feature type="chain" id="PRO_5015111437" description="Rapid ALkalinization Factor" evidence="1">
    <location>
        <begin position="36"/>
        <end position="120"/>
    </location>
</feature>
<dbReference type="InParanoid" id="A0A2P5ASF2"/>
<comment type="caution">
    <text evidence="2">The sequence shown here is derived from an EMBL/GenBank/DDBJ whole genome shotgun (WGS) entry which is preliminary data.</text>
</comment>
<gene>
    <name evidence="2" type="ORF">TorRG33x02_342640</name>
</gene>
<dbReference type="EMBL" id="JXTC01000716">
    <property type="protein sequence ID" value="PON39475.1"/>
    <property type="molecule type" value="Genomic_DNA"/>
</dbReference>
<reference evidence="3" key="1">
    <citation type="submission" date="2016-06" db="EMBL/GenBank/DDBJ databases">
        <title>Parallel loss of symbiosis genes in relatives of nitrogen-fixing non-legume Parasponia.</title>
        <authorList>
            <person name="Van Velzen R."/>
            <person name="Holmer R."/>
            <person name="Bu F."/>
            <person name="Rutten L."/>
            <person name="Van Zeijl A."/>
            <person name="Liu W."/>
            <person name="Santuari L."/>
            <person name="Cao Q."/>
            <person name="Sharma T."/>
            <person name="Shen D."/>
            <person name="Roswanjaya Y."/>
            <person name="Wardhani T."/>
            <person name="Kalhor M.S."/>
            <person name="Jansen J."/>
            <person name="Van den Hoogen J."/>
            <person name="Gungor B."/>
            <person name="Hartog M."/>
            <person name="Hontelez J."/>
            <person name="Verver J."/>
            <person name="Yang W.-C."/>
            <person name="Schijlen E."/>
            <person name="Repin R."/>
            <person name="Schilthuizen M."/>
            <person name="Schranz E."/>
            <person name="Heidstra R."/>
            <person name="Miyata K."/>
            <person name="Fedorova E."/>
            <person name="Kohlen W."/>
            <person name="Bisseling T."/>
            <person name="Smit S."/>
            <person name="Geurts R."/>
        </authorList>
    </citation>
    <scope>NUCLEOTIDE SEQUENCE [LARGE SCALE GENOMIC DNA]</scope>
    <source>
        <strain evidence="3">cv. RG33-2</strain>
    </source>
</reference>
<accession>A0A2P5ASF2</accession>
<evidence type="ECO:0000313" key="2">
    <source>
        <dbReference type="EMBL" id="PON39475.1"/>
    </source>
</evidence>
<keyword evidence="1" id="KW-0732">Signal</keyword>
<evidence type="ECO:0000313" key="3">
    <source>
        <dbReference type="Proteomes" id="UP000237000"/>
    </source>
</evidence>
<name>A0A2P5ASF2_TREOI</name>
<dbReference type="AlphaFoldDB" id="A0A2P5ASF2"/>